<keyword evidence="1" id="KW-0812">Transmembrane</keyword>
<dbReference type="GO" id="GO:0005886">
    <property type="term" value="C:plasma membrane"/>
    <property type="evidence" value="ECO:0007669"/>
    <property type="project" value="TreeGrafter"/>
</dbReference>
<dbReference type="PANTHER" id="PTHR34989">
    <property type="entry name" value="PROTEIN HDED"/>
    <property type="match status" value="1"/>
</dbReference>
<dbReference type="PANTHER" id="PTHR34989:SF1">
    <property type="entry name" value="PROTEIN HDED"/>
    <property type="match status" value="1"/>
</dbReference>
<evidence type="ECO:0000313" key="2">
    <source>
        <dbReference type="EMBL" id="MBW4661480.1"/>
    </source>
</evidence>
<feature type="transmembrane region" description="Helical" evidence="1">
    <location>
        <begin position="70"/>
        <end position="89"/>
    </location>
</feature>
<feature type="transmembrane region" description="Helical" evidence="1">
    <location>
        <begin position="18"/>
        <end position="38"/>
    </location>
</feature>
<proteinExistence type="predicted"/>
<feature type="transmembrane region" description="Helical" evidence="1">
    <location>
        <begin position="95"/>
        <end position="118"/>
    </location>
</feature>
<sequence>MTTHISTDDIRKDKGAPLWISVLLIGLGIAAIAAPAVSTIVTETWITLILISAGATKLFYALQTREQDGFIWKLLLSGLYIATGIMLLVNPLSGVITLTLLLGSFLLTEGVFEIILAFRVRPQRNWLSVLVNGVFTLLLGAVIVSEWPGNAPWLLGVAIGASIISTGVSRLMLSLNPRVAEDSTHLSDSPPSEQF</sequence>
<dbReference type="Pfam" id="PF03729">
    <property type="entry name" value="DUF308"/>
    <property type="match status" value="1"/>
</dbReference>
<dbReference type="InterPro" id="IPR052712">
    <property type="entry name" value="Acid_resist_chaperone_HdeD"/>
</dbReference>
<comment type="caution">
    <text evidence="2">The sequence shown here is derived from an EMBL/GenBank/DDBJ whole genome shotgun (WGS) entry which is preliminary data.</text>
</comment>
<feature type="transmembrane region" description="Helical" evidence="1">
    <location>
        <begin position="151"/>
        <end position="173"/>
    </location>
</feature>
<reference evidence="2" key="2">
    <citation type="journal article" date="2022" name="Microbiol. Resour. Announc.">
        <title>Metagenome Sequencing to Explore Phylogenomics of Terrestrial Cyanobacteria.</title>
        <authorList>
            <person name="Ward R.D."/>
            <person name="Stajich J.E."/>
            <person name="Johansen J.R."/>
            <person name="Huntemann M."/>
            <person name="Clum A."/>
            <person name="Foster B."/>
            <person name="Foster B."/>
            <person name="Roux S."/>
            <person name="Palaniappan K."/>
            <person name="Varghese N."/>
            <person name="Mukherjee S."/>
            <person name="Reddy T.B.K."/>
            <person name="Daum C."/>
            <person name="Copeland A."/>
            <person name="Chen I.A."/>
            <person name="Ivanova N.N."/>
            <person name="Kyrpides N.C."/>
            <person name="Shapiro N."/>
            <person name="Eloe-Fadrosh E.A."/>
            <person name="Pietrasiak N."/>
        </authorList>
    </citation>
    <scope>NUCLEOTIDE SEQUENCE</scope>
    <source>
        <strain evidence="2">UHER 2000/2452</strain>
    </source>
</reference>
<accession>A0A951QF81</accession>
<feature type="transmembrane region" description="Helical" evidence="1">
    <location>
        <begin position="125"/>
        <end position="145"/>
    </location>
</feature>
<keyword evidence="1" id="KW-0472">Membrane</keyword>
<keyword evidence="1" id="KW-1133">Transmembrane helix</keyword>
<organism evidence="2 3">
    <name type="scientific">Drouetiella hepatica Uher 2000/2452</name>
    <dbReference type="NCBI Taxonomy" id="904376"/>
    <lineage>
        <taxon>Bacteria</taxon>
        <taxon>Bacillati</taxon>
        <taxon>Cyanobacteriota</taxon>
        <taxon>Cyanophyceae</taxon>
        <taxon>Oculatellales</taxon>
        <taxon>Oculatellaceae</taxon>
        <taxon>Drouetiella</taxon>
    </lineage>
</organism>
<dbReference type="Proteomes" id="UP000757435">
    <property type="component" value="Unassembled WGS sequence"/>
</dbReference>
<evidence type="ECO:0000256" key="1">
    <source>
        <dbReference type="SAM" id="Phobius"/>
    </source>
</evidence>
<feature type="transmembrane region" description="Helical" evidence="1">
    <location>
        <begin position="44"/>
        <end position="63"/>
    </location>
</feature>
<name>A0A951QF81_9CYAN</name>
<evidence type="ECO:0000313" key="3">
    <source>
        <dbReference type="Proteomes" id="UP000757435"/>
    </source>
</evidence>
<reference evidence="2" key="1">
    <citation type="submission" date="2021-05" db="EMBL/GenBank/DDBJ databases">
        <authorList>
            <person name="Pietrasiak N."/>
            <person name="Ward R."/>
            <person name="Stajich J.E."/>
            <person name="Kurbessoian T."/>
        </authorList>
    </citation>
    <scope>NUCLEOTIDE SEQUENCE</scope>
    <source>
        <strain evidence="2">UHER 2000/2452</strain>
    </source>
</reference>
<dbReference type="InterPro" id="IPR005325">
    <property type="entry name" value="DUF308_memb"/>
</dbReference>
<gene>
    <name evidence="2" type="ORF">KME15_22640</name>
</gene>
<protein>
    <submittedName>
        <fullName evidence="2">DUF308 domain-containing protein</fullName>
    </submittedName>
</protein>
<dbReference type="AlphaFoldDB" id="A0A951QF81"/>
<dbReference type="EMBL" id="JAHHHD010000038">
    <property type="protein sequence ID" value="MBW4661480.1"/>
    <property type="molecule type" value="Genomic_DNA"/>
</dbReference>